<dbReference type="InterPro" id="IPR002314">
    <property type="entry name" value="aa-tRNA-synt_IIb"/>
</dbReference>
<dbReference type="HAMAP" id="MF_01569">
    <property type="entry name" value="Pro_tRNA_synth_type1"/>
    <property type="match status" value="1"/>
</dbReference>
<dbReference type="Gene3D" id="3.90.960.10">
    <property type="entry name" value="YbaK/aminoacyl-tRNA synthetase-associated domain"/>
    <property type="match status" value="1"/>
</dbReference>
<comment type="caution">
    <text evidence="12">The sequence shown here is derived from an EMBL/GenBank/DDBJ whole genome shotgun (WGS) entry which is preliminary data.</text>
</comment>
<comment type="domain">
    <text evidence="10">Consists of three domains: the N-terminal catalytic domain, the editing domain and the C-terminal anticodon-binding domain.</text>
</comment>
<evidence type="ECO:0000256" key="10">
    <source>
        <dbReference type="HAMAP-Rule" id="MF_01569"/>
    </source>
</evidence>
<evidence type="ECO:0000256" key="3">
    <source>
        <dbReference type="ARBA" id="ARBA00022490"/>
    </source>
</evidence>
<dbReference type="PANTHER" id="PTHR42753">
    <property type="entry name" value="MITOCHONDRIAL RIBOSOME PROTEIN L39/PROLYL-TRNA LIGASE FAMILY MEMBER"/>
    <property type="match status" value="1"/>
</dbReference>
<evidence type="ECO:0000256" key="1">
    <source>
        <dbReference type="ARBA" id="ARBA00004496"/>
    </source>
</evidence>
<dbReference type="Gene3D" id="3.40.50.800">
    <property type="entry name" value="Anticodon-binding domain"/>
    <property type="match status" value="1"/>
</dbReference>
<evidence type="ECO:0000256" key="4">
    <source>
        <dbReference type="ARBA" id="ARBA00022598"/>
    </source>
</evidence>
<keyword evidence="4 10" id="KW-0436">Ligase</keyword>
<dbReference type="SUPFAM" id="SSF55681">
    <property type="entry name" value="Class II aaRS and biotin synthetases"/>
    <property type="match status" value="1"/>
</dbReference>
<keyword evidence="8 10" id="KW-0030">Aminoacyl-tRNA synthetase</keyword>
<dbReference type="RefSeq" id="WP_117227922.1">
    <property type="nucleotide sequence ID" value="NZ_CP061725.1"/>
</dbReference>
<dbReference type="Pfam" id="PF00587">
    <property type="entry name" value="tRNA-synt_2b"/>
    <property type="match status" value="1"/>
</dbReference>
<dbReference type="InterPro" id="IPR004500">
    <property type="entry name" value="Pro-tRNA-synth_IIa_bac-type"/>
</dbReference>
<keyword evidence="5 10" id="KW-0547">Nucleotide-binding</keyword>
<dbReference type="GO" id="GO:0006433">
    <property type="term" value="P:prolyl-tRNA aminoacylation"/>
    <property type="evidence" value="ECO:0007669"/>
    <property type="project" value="UniProtKB-UniRule"/>
</dbReference>
<dbReference type="SUPFAM" id="SSF52954">
    <property type="entry name" value="Class II aaRS ABD-related"/>
    <property type="match status" value="1"/>
</dbReference>
<dbReference type="InterPro" id="IPR002316">
    <property type="entry name" value="Pro-tRNA-ligase_IIa"/>
</dbReference>
<dbReference type="NCBIfam" id="TIGR00409">
    <property type="entry name" value="proS_fam_II"/>
    <property type="match status" value="1"/>
</dbReference>
<dbReference type="InterPro" id="IPR023717">
    <property type="entry name" value="Pro-tRNA-Synthase_IIa_type1"/>
</dbReference>
<reference evidence="12 13" key="1">
    <citation type="submission" date="2018-08" db="EMBL/GenBank/DDBJ databases">
        <title>Verrucosispora craniellae sp. nov., isolated from a marine sponge in the South China Sea.</title>
        <authorList>
            <person name="Li L."/>
            <person name="Lin H.W."/>
        </authorList>
    </citation>
    <scope>NUCLEOTIDE SEQUENCE [LARGE SCALE GENOMIC DNA]</scope>
    <source>
        <strain evidence="12 13">LHW63014</strain>
    </source>
</reference>
<keyword evidence="3 10" id="KW-0963">Cytoplasm</keyword>
<dbReference type="InterPro" id="IPR036621">
    <property type="entry name" value="Anticodon-bd_dom_sf"/>
</dbReference>
<evidence type="ECO:0000256" key="8">
    <source>
        <dbReference type="ARBA" id="ARBA00023146"/>
    </source>
</evidence>
<sequence>MLLRMSTTLIRTLREDPADAEVPSHRLLLRAGYLRRAAPGGYTWLPLGKLVLDRVTEIVQAEMTAIGDQEVHFPALLPAEPYRTSGRWTEYGDDIFTLADRRGAEHLLAPTHEELAALLVKDLFTSYRDFPVTLFQIQTKFRDEARPRAGLLRGREFLMKDAYSFDLDEAGLRAAYDRHRDAYRRVFDRLGLAYTVVHATSGAMGGSASEEFLAIAPVGEDTFVGCTDCHYAANTEAVTTPAPAAGDPLARPPVGVHDTPETPTIATLVALANERRLAGRDDWTAADTLKNVVLTVRRPGVDETELLVVGVPGDREVDLKRLAAVLAPATVDVFDAWGERPDLVRGYIGPQVFDKLGIRYLVDPRVVPGTAWLTGANEPGRHATNVVCGRDFTPNGTVEAADVRPGDPCPACVGGSLTMRRGIEIGHIFQLGRRYTDAFAVDVLGPQGKPVRPTMGCYGIGVSRAVAAIAEQHHDDRGLVWPAAIAPCDVHLVAAGKGPQVEAALDLGARLSAAGLRVLVDDRAGVSAGVKFTDAELIGIPRTIVVGRRLADGYVELRDRSTGERAEILVKNLADRLVEEVGRNVV</sequence>
<comment type="subcellular location">
    <subcellularLocation>
        <location evidence="1 10">Cytoplasm</location>
    </subcellularLocation>
</comment>
<evidence type="ECO:0000313" key="12">
    <source>
        <dbReference type="EMBL" id="RFS46349.1"/>
    </source>
</evidence>
<evidence type="ECO:0000256" key="9">
    <source>
        <dbReference type="ARBA" id="ARBA00047671"/>
    </source>
</evidence>
<comment type="similarity">
    <text evidence="10">Belongs to the class-II aminoacyl-tRNA synthetase family. ProS type 1 subfamily.</text>
</comment>
<comment type="function">
    <text evidence="10">Catalyzes the attachment of proline to tRNA(Pro) in a two-step reaction: proline is first activated by ATP to form Pro-AMP and then transferred to the acceptor end of tRNA(Pro). As ProRS can inadvertently accommodate and process non-cognate amino acids such as alanine and cysteine, to avoid such errors it has two additional distinct editing activities against alanine. One activity is designated as 'pretransfer' editing and involves the tRNA(Pro)-independent hydrolysis of activated Ala-AMP. The other activity is designated 'posttransfer' editing and involves deacylation of mischarged Ala-tRNA(Pro). The misacylated Cys-tRNA(Pro) is not edited by ProRS.</text>
</comment>
<evidence type="ECO:0000313" key="13">
    <source>
        <dbReference type="Proteomes" id="UP000262621"/>
    </source>
</evidence>
<dbReference type="GO" id="GO:0002161">
    <property type="term" value="F:aminoacyl-tRNA deacylase activity"/>
    <property type="evidence" value="ECO:0007669"/>
    <property type="project" value="InterPro"/>
</dbReference>
<dbReference type="GO" id="GO:0005829">
    <property type="term" value="C:cytosol"/>
    <property type="evidence" value="ECO:0007669"/>
    <property type="project" value="TreeGrafter"/>
</dbReference>
<dbReference type="PANTHER" id="PTHR42753:SF2">
    <property type="entry name" value="PROLINE--TRNA LIGASE"/>
    <property type="match status" value="1"/>
</dbReference>
<dbReference type="Pfam" id="PF04073">
    <property type="entry name" value="tRNA_edit"/>
    <property type="match status" value="1"/>
</dbReference>
<dbReference type="InterPro" id="IPR006195">
    <property type="entry name" value="aa-tRNA-synth_II"/>
</dbReference>
<dbReference type="CDD" id="cd00861">
    <property type="entry name" value="ProRS_anticodon_short"/>
    <property type="match status" value="1"/>
</dbReference>
<keyword evidence="6 10" id="KW-0067">ATP-binding</keyword>
<proteinExistence type="inferred from homology"/>
<evidence type="ECO:0000256" key="7">
    <source>
        <dbReference type="ARBA" id="ARBA00022917"/>
    </source>
</evidence>
<dbReference type="SUPFAM" id="SSF55826">
    <property type="entry name" value="YbaK/ProRS associated domain"/>
    <property type="match status" value="1"/>
</dbReference>
<evidence type="ECO:0000259" key="11">
    <source>
        <dbReference type="PROSITE" id="PS50862"/>
    </source>
</evidence>
<dbReference type="GO" id="GO:0005524">
    <property type="term" value="F:ATP binding"/>
    <property type="evidence" value="ECO:0007669"/>
    <property type="project" value="UniProtKB-UniRule"/>
</dbReference>
<keyword evidence="7 10" id="KW-0648">Protein biosynthesis</keyword>
<evidence type="ECO:0000256" key="6">
    <source>
        <dbReference type="ARBA" id="ARBA00022840"/>
    </source>
</evidence>
<dbReference type="Pfam" id="PF03129">
    <property type="entry name" value="HGTP_anticodon"/>
    <property type="match status" value="1"/>
</dbReference>
<dbReference type="InterPro" id="IPR004154">
    <property type="entry name" value="Anticodon-bd"/>
</dbReference>
<dbReference type="OrthoDB" id="9809052at2"/>
<name>A0A372G0T2_9ACTN</name>
<dbReference type="EC" id="6.1.1.15" evidence="10"/>
<dbReference type="GO" id="GO:0004827">
    <property type="term" value="F:proline-tRNA ligase activity"/>
    <property type="evidence" value="ECO:0007669"/>
    <property type="project" value="UniProtKB-UniRule"/>
</dbReference>
<dbReference type="Proteomes" id="UP000262621">
    <property type="component" value="Unassembled WGS sequence"/>
</dbReference>
<dbReference type="InterPro" id="IPR050062">
    <property type="entry name" value="Pro-tRNA_synthetase"/>
</dbReference>
<dbReference type="AlphaFoldDB" id="A0A372G0T2"/>
<dbReference type="PRINTS" id="PR01046">
    <property type="entry name" value="TRNASYNTHPRO"/>
</dbReference>
<dbReference type="InterPro" id="IPR045864">
    <property type="entry name" value="aa-tRNA-synth_II/BPL/LPL"/>
</dbReference>
<dbReference type="EMBL" id="QVFU01000009">
    <property type="protein sequence ID" value="RFS46349.1"/>
    <property type="molecule type" value="Genomic_DNA"/>
</dbReference>
<protein>
    <recommendedName>
        <fullName evidence="10">Proline--tRNA ligase</fullName>
        <ecNumber evidence="10">6.1.1.15</ecNumber>
    </recommendedName>
    <alternativeName>
        <fullName evidence="10">Prolyl-tRNA synthetase</fullName>
        <shortName evidence="10">ProRS</shortName>
    </alternativeName>
</protein>
<dbReference type="PROSITE" id="PS50862">
    <property type="entry name" value="AA_TRNA_LIGASE_II"/>
    <property type="match status" value="1"/>
</dbReference>
<keyword evidence="13" id="KW-1185">Reference proteome</keyword>
<accession>A0A372G0T2</accession>
<dbReference type="InterPro" id="IPR044140">
    <property type="entry name" value="ProRS_anticodon_short"/>
</dbReference>
<gene>
    <name evidence="10" type="primary">proS</name>
    <name evidence="12" type="ORF">D0Q02_11225</name>
</gene>
<evidence type="ECO:0000256" key="2">
    <source>
        <dbReference type="ARBA" id="ARBA00011738"/>
    </source>
</evidence>
<comment type="subunit">
    <text evidence="2 10">Homodimer.</text>
</comment>
<dbReference type="Gene3D" id="3.30.930.10">
    <property type="entry name" value="Bira Bifunctional Protein, Domain 2"/>
    <property type="match status" value="2"/>
</dbReference>
<dbReference type="InterPro" id="IPR007214">
    <property type="entry name" value="YbaK/aa-tRNA-synth-assoc-dom"/>
</dbReference>
<comment type="catalytic activity">
    <reaction evidence="9 10">
        <text>tRNA(Pro) + L-proline + ATP = L-prolyl-tRNA(Pro) + AMP + diphosphate</text>
        <dbReference type="Rhea" id="RHEA:14305"/>
        <dbReference type="Rhea" id="RHEA-COMP:9700"/>
        <dbReference type="Rhea" id="RHEA-COMP:9702"/>
        <dbReference type="ChEBI" id="CHEBI:30616"/>
        <dbReference type="ChEBI" id="CHEBI:33019"/>
        <dbReference type="ChEBI" id="CHEBI:60039"/>
        <dbReference type="ChEBI" id="CHEBI:78442"/>
        <dbReference type="ChEBI" id="CHEBI:78532"/>
        <dbReference type="ChEBI" id="CHEBI:456215"/>
        <dbReference type="EC" id="6.1.1.15"/>
    </reaction>
</comment>
<dbReference type="InterPro" id="IPR036754">
    <property type="entry name" value="YbaK/aa-tRNA-synt-asso_dom_sf"/>
</dbReference>
<feature type="domain" description="Aminoacyl-transfer RNA synthetases class-II family profile" evidence="11">
    <location>
        <begin position="35"/>
        <end position="482"/>
    </location>
</feature>
<dbReference type="NCBIfam" id="NF006625">
    <property type="entry name" value="PRK09194.1"/>
    <property type="match status" value="1"/>
</dbReference>
<evidence type="ECO:0000256" key="5">
    <source>
        <dbReference type="ARBA" id="ARBA00022741"/>
    </source>
</evidence>
<organism evidence="12 13">
    <name type="scientific">Micromonospora craniellae</name>
    <dbReference type="NCBI Taxonomy" id="2294034"/>
    <lineage>
        <taxon>Bacteria</taxon>
        <taxon>Bacillati</taxon>
        <taxon>Actinomycetota</taxon>
        <taxon>Actinomycetes</taxon>
        <taxon>Micromonosporales</taxon>
        <taxon>Micromonosporaceae</taxon>
        <taxon>Micromonospora</taxon>
    </lineage>
</organism>